<keyword evidence="3" id="KW-1185">Reference proteome</keyword>
<protein>
    <submittedName>
        <fullName evidence="2">Glycosyltransferase involved in cell wall biosynthesis</fullName>
    </submittedName>
</protein>
<dbReference type="InterPro" id="IPR001296">
    <property type="entry name" value="Glyco_trans_1"/>
</dbReference>
<dbReference type="CDD" id="cd03804">
    <property type="entry name" value="GT4_WbaZ-like"/>
    <property type="match status" value="1"/>
</dbReference>
<proteinExistence type="predicted"/>
<evidence type="ECO:0000259" key="1">
    <source>
        <dbReference type="Pfam" id="PF00534"/>
    </source>
</evidence>
<reference evidence="2 3" key="1">
    <citation type="submission" date="2018-07" db="EMBL/GenBank/DDBJ databases">
        <title>Leeuwenhoekiella genomics.</title>
        <authorList>
            <person name="Tahon G."/>
            <person name="Willems A."/>
        </authorList>
    </citation>
    <scope>NUCLEOTIDE SEQUENCE [LARGE SCALE GENOMIC DNA]</scope>
    <source>
        <strain evidence="2 3">LMG 29608</strain>
    </source>
</reference>
<feature type="domain" description="Glycosyl transferase family 1" evidence="1">
    <location>
        <begin position="196"/>
        <end position="329"/>
    </location>
</feature>
<dbReference type="EMBL" id="QOVK01000022">
    <property type="protein sequence ID" value="RXG14683.1"/>
    <property type="molecule type" value="Genomic_DNA"/>
</dbReference>
<gene>
    <name evidence="2" type="ORF">DSM02_3453</name>
</gene>
<dbReference type="InterPro" id="IPR050194">
    <property type="entry name" value="Glycosyltransferase_grp1"/>
</dbReference>
<dbReference type="AlphaFoldDB" id="A0A4Q0NTJ0"/>
<keyword evidence="2" id="KW-0808">Transferase</keyword>
<dbReference type="GO" id="GO:0016757">
    <property type="term" value="F:glycosyltransferase activity"/>
    <property type="evidence" value="ECO:0007669"/>
    <property type="project" value="InterPro"/>
</dbReference>
<evidence type="ECO:0000313" key="2">
    <source>
        <dbReference type="EMBL" id="RXG14683.1"/>
    </source>
</evidence>
<dbReference type="SUPFAM" id="SSF53756">
    <property type="entry name" value="UDP-Glycosyltransferase/glycogen phosphorylase"/>
    <property type="match status" value="1"/>
</dbReference>
<dbReference type="Proteomes" id="UP000289859">
    <property type="component" value="Unassembled WGS sequence"/>
</dbReference>
<dbReference type="RefSeq" id="WP_128766721.1">
    <property type="nucleotide sequence ID" value="NZ_JBHUOO010000018.1"/>
</dbReference>
<dbReference type="Gene3D" id="3.40.50.2000">
    <property type="entry name" value="Glycogen Phosphorylase B"/>
    <property type="match status" value="1"/>
</dbReference>
<comment type="caution">
    <text evidence="2">The sequence shown here is derived from an EMBL/GenBank/DDBJ whole genome shotgun (WGS) entry which is preliminary data.</text>
</comment>
<name>A0A4Q0NTJ0_9FLAO</name>
<dbReference type="PANTHER" id="PTHR45947">
    <property type="entry name" value="SULFOQUINOVOSYL TRANSFERASE SQD2"/>
    <property type="match status" value="1"/>
</dbReference>
<dbReference type="OrthoDB" id="9768685at2"/>
<sequence>MKVALVQDWLTEMGGAEQVFKAIYQLYPQADVYTLVYTPQILEKLDIPAEQVTASFIQKFPFAKTQYRNYLPFFSLAIESFDLSEYNLIISSSYAVAKGVMTNSKQLHICYCHSPVRYAWDLHHQYIAEAGLQNGIKGFVVKYFLHKLRIWDVIASNRVDHFIGNSNYIGKRIEKVYRRSAETIYPPVAFQDFEFQAEKEDFYFTCSRLVPYKKIDLIVAAFKELPDKRLVVIGDGPDMGKIKKLAGTNVKILGYQPFSVLKDHMKRAKAFVFAAEEDFGIVPLEAQACGTPVIAYGKGGALETVVDGKTGMYFKEQTPAALIDAVARFEGGGFQFDPAVIRKHAESFEVAEFKNKLSQFVRSKYAAFYNESLRTSNT</sequence>
<accession>A0A4Q0NTJ0</accession>
<dbReference type="PANTHER" id="PTHR45947:SF3">
    <property type="entry name" value="SULFOQUINOVOSYL TRANSFERASE SQD2"/>
    <property type="match status" value="1"/>
</dbReference>
<evidence type="ECO:0000313" key="3">
    <source>
        <dbReference type="Proteomes" id="UP000289859"/>
    </source>
</evidence>
<dbReference type="Pfam" id="PF00534">
    <property type="entry name" value="Glycos_transf_1"/>
    <property type="match status" value="1"/>
</dbReference>
<organism evidence="2 3">
    <name type="scientific">Leeuwenhoekiella polynyae</name>
    <dbReference type="NCBI Taxonomy" id="1550906"/>
    <lineage>
        <taxon>Bacteria</taxon>
        <taxon>Pseudomonadati</taxon>
        <taxon>Bacteroidota</taxon>
        <taxon>Flavobacteriia</taxon>
        <taxon>Flavobacteriales</taxon>
        <taxon>Flavobacteriaceae</taxon>
        <taxon>Leeuwenhoekiella</taxon>
    </lineage>
</organism>